<protein>
    <submittedName>
        <fullName evidence="1">Uncharacterized protein</fullName>
    </submittedName>
</protein>
<sequence length="112" mass="12010">MPLVQMMPRGRMYRYPPGWNVLDASMGGIGGGGMVSVPYDVGGMPLRDTRISQPIPISALASALANASPTKQRTTFHIIWGPLLLPLTYKGSMCSVTEAVCSRMLDGIVAEE</sequence>
<gene>
    <name evidence="1" type="ORF">L2E82_30214</name>
</gene>
<accession>A0ACB9CZS7</accession>
<reference evidence="1 2" key="2">
    <citation type="journal article" date="2022" name="Mol. Ecol. Resour.">
        <title>The genomes of chicory, endive, great burdock and yacon provide insights into Asteraceae paleo-polyploidization history and plant inulin production.</title>
        <authorList>
            <person name="Fan W."/>
            <person name="Wang S."/>
            <person name="Wang H."/>
            <person name="Wang A."/>
            <person name="Jiang F."/>
            <person name="Liu H."/>
            <person name="Zhao H."/>
            <person name="Xu D."/>
            <person name="Zhang Y."/>
        </authorList>
    </citation>
    <scope>NUCLEOTIDE SEQUENCE [LARGE SCALE GENOMIC DNA]</scope>
    <source>
        <strain evidence="2">cv. Punajuju</strain>
        <tissue evidence="1">Leaves</tissue>
    </source>
</reference>
<reference evidence="2" key="1">
    <citation type="journal article" date="2022" name="Mol. Ecol. Resour.">
        <title>The genomes of chicory, endive, great burdock and yacon provide insights into Asteraceae palaeo-polyploidization history and plant inulin production.</title>
        <authorList>
            <person name="Fan W."/>
            <person name="Wang S."/>
            <person name="Wang H."/>
            <person name="Wang A."/>
            <person name="Jiang F."/>
            <person name="Liu H."/>
            <person name="Zhao H."/>
            <person name="Xu D."/>
            <person name="Zhang Y."/>
        </authorList>
    </citation>
    <scope>NUCLEOTIDE SEQUENCE [LARGE SCALE GENOMIC DNA]</scope>
    <source>
        <strain evidence="2">cv. Punajuju</strain>
    </source>
</reference>
<dbReference type="EMBL" id="CM042013">
    <property type="protein sequence ID" value="KAI3739802.1"/>
    <property type="molecule type" value="Genomic_DNA"/>
</dbReference>
<dbReference type="Proteomes" id="UP001055811">
    <property type="component" value="Linkage Group LG05"/>
</dbReference>
<proteinExistence type="predicted"/>
<name>A0ACB9CZS7_CICIN</name>
<comment type="caution">
    <text evidence="1">The sequence shown here is derived from an EMBL/GenBank/DDBJ whole genome shotgun (WGS) entry which is preliminary data.</text>
</comment>
<organism evidence="1 2">
    <name type="scientific">Cichorium intybus</name>
    <name type="common">Chicory</name>
    <dbReference type="NCBI Taxonomy" id="13427"/>
    <lineage>
        <taxon>Eukaryota</taxon>
        <taxon>Viridiplantae</taxon>
        <taxon>Streptophyta</taxon>
        <taxon>Embryophyta</taxon>
        <taxon>Tracheophyta</taxon>
        <taxon>Spermatophyta</taxon>
        <taxon>Magnoliopsida</taxon>
        <taxon>eudicotyledons</taxon>
        <taxon>Gunneridae</taxon>
        <taxon>Pentapetalae</taxon>
        <taxon>asterids</taxon>
        <taxon>campanulids</taxon>
        <taxon>Asterales</taxon>
        <taxon>Asteraceae</taxon>
        <taxon>Cichorioideae</taxon>
        <taxon>Cichorieae</taxon>
        <taxon>Cichoriinae</taxon>
        <taxon>Cichorium</taxon>
    </lineage>
</organism>
<keyword evidence="2" id="KW-1185">Reference proteome</keyword>
<evidence type="ECO:0000313" key="2">
    <source>
        <dbReference type="Proteomes" id="UP001055811"/>
    </source>
</evidence>
<evidence type="ECO:0000313" key="1">
    <source>
        <dbReference type="EMBL" id="KAI3739802.1"/>
    </source>
</evidence>